<dbReference type="Proteomes" id="UP000030111">
    <property type="component" value="Unassembled WGS sequence"/>
</dbReference>
<organism evidence="2 3">
    <name type="scientific">Flavobacterium subsaxonicum WB 4.1-42 = DSM 21790</name>
    <dbReference type="NCBI Taxonomy" id="1121898"/>
    <lineage>
        <taxon>Bacteria</taxon>
        <taxon>Pseudomonadati</taxon>
        <taxon>Bacteroidota</taxon>
        <taxon>Flavobacteriia</taxon>
        <taxon>Flavobacteriales</taxon>
        <taxon>Flavobacteriaceae</taxon>
        <taxon>Flavobacterium</taxon>
    </lineage>
</organism>
<evidence type="ECO:0000259" key="1">
    <source>
        <dbReference type="Pfam" id="PF02470"/>
    </source>
</evidence>
<dbReference type="Pfam" id="PF02470">
    <property type="entry name" value="MlaD"/>
    <property type="match status" value="1"/>
</dbReference>
<dbReference type="PANTHER" id="PTHR33371">
    <property type="entry name" value="INTERMEMBRANE PHOSPHOLIPID TRANSPORT SYSTEM BINDING PROTEIN MLAD-RELATED"/>
    <property type="match status" value="1"/>
</dbReference>
<dbReference type="RefSeq" id="WP_026992479.1">
    <property type="nucleotide sequence ID" value="NZ_JRLY01000001.1"/>
</dbReference>
<proteinExistence type="predicted"/>
<feature type="domain" description="Mce/MlaD" evidence="1">
    <location>
        <begin position="41"/>
        <end position="116"/>
    </location>
</feature>
<dbReference type="AlphaFoldDB" id="A0A0A2N3S4"/>
<name>A0A0A2N3S4_9FLAO</name>
<keyword evidence="3" id="KW-1185">Reference proteome</keyword>
<comment type="caution">
    <text evidence="2">The sequence shown here is derived from an EMBL/GenBank/DDBJ whole genome shotgun (WGS) entry which is preliminary data.</text>
</comment>
<gene>
    <name evidence="2" type="ORF">Q766_03075</name>
</gene>
<dbReference type="STRING" id="1121898.GCA_000422725_01088"/>
<protein>
    <submittedName>
        <fullName evidence="2">Mammalian cell entry protein</fullName>
    </submittedName>
</protein>
<sequence length="329" mass="35468">MKTTATNNIRLGLFVLLGLALLVTALFFISSSSSFFSSDAQLKARFSNVNGLQEGNNVLFSGINAGTVKSIVLLNQHSIEVTLLIKQDVLIHIPKNALVSIGTEGLMGNKVVNIIPLAGTFPGINDGDYLAVEKKTDIDEMLATLSKTNNNIAAISEALKGTALRINNSAVLKLLENKGVAENIELSIQNINTTTAQAQEFVTQLNSIITDTKNGKGAAGLLLSDKDFAANLQQTMANIKTASENANTITREMNNFVATLNIAIVNGNGPVNSLLNDSTLTVKLNKTLDNLEKGTDNFNQDMEALKHNFLLKGYFKKLEKQKKKDTAED</sequence>
<dbReference type="eggNOG" id="COG1463">
    <property type="taxonomic scope" value="Bacteria"/>
</dbReference>
<dbReference type="InterPro" id="IPR052336">
    <property type="entry name" value="MlaD_Phospholipid_Transporter"/>
</dbReference>
<reference evidence="2 3" key="1">
    <citation type="submission" date="2013-09" db="EMBL/GenBank/DDBJ databases">
        <authorList>
            <person name="Zeng Z."/>
            <person name="Chen C."/>
        </authorList>
    </citation>
    <scope>NUCLEOTIDE SEQUENCE [LARGE SCALE GENOMIC DNA]</scope>
    <source>
        <strain evidence="2 3">WB 4.1-42</strain>
    </source>
</reference>
<evidence type="ECO:0000313" key="2">
    <source>
        <dbReference type="EMBL" id="KGO95100.1"/>
    </source>
</evidence>
<accession>A0A0A2N3S4</accession>
<dbReference type="PANTHER" id="PTHR33371:SF4">
    <property type="entry name" value="INTERMEMBRANE PHOSPHOLIPID TRANSPORT SYSTEM BINDING PROTEIN MLAD"/>
    <property type="match status" value="1"/>
</dbReference>
<dbReference type="InterPro" id="IPR003399">
    <property type="entry name" value="Mce/MlaD"/>
</dbReference>
<dbReference type="OrthoDB" id="9771725at2"/>
<evidence type="ECO:0000313" key="3">
    <source>
        <dbReference type="Proteomes" id="UP000030111"/>
    </source>
</evidence>
<dbReference type="EMBL" id="JRLY01000001">
    <property type="protein sequence ID" value="KGO95100.1"/>
    <property type="molecule type" value="Genomic_DNA"/>
</dbReference>